<organism evidence="1 2">
    <name type="scientific">Gimesia aquarii</name>
    <dbReference type="NCBI Taxonomy" id="2527964"/>
    <lineage>
        <taxon>Bacteria</taxon>
        <taxon>Pseudomonadati</taxon>
        <taxon>Planctomycetota</taxon>
        <taxon>Planctomycetia</taxon>
        <taxon>Planctomycetales</taxon>
        <taxon>Planctomycetaceae</taxon>
        <taxon>Gimesia</taxon>
    </lineage>
</organism>
<name>A0A517WXP4_9PLAN</name>
<evidence type="ECO:0000313" key="1">
    <source>
        <dbReference type="EMBL" id="QDU10023.1"/>
    </source>
</evidence>
<reference evidence="1 2" key="1">
    <citation type="submission" date="2019-03" db="EMBL/GenBank/DDBJ databases">
        <title>Deep-cultivation of Planctomycetes and their phenomic and genomic characterization uncovers novel biology.</title>
        <authorList>
            <person name="Wiegand S."/>
            <person name="Jogler M."/>
            <person name="Boedeker C."/>
            <person name="Pinto D."/>
            <person name="Vollmers J."/>
            <person name="Rivas-Marin E."/>
            <person name="Kohn T."/>
            <person name="Peeters S.H."/>
            <person name="Heuer A."/>
            <person name="Rast P."/>
            <person name="Oberbeckmann S."/>
            <person name="Bunk B."/>
            <person name="Jeske O."/>
            <person name="Meyerdierks A."/>
            <person name="Storesund J.E."/>
            <person name="Kallscheuer N."/>
            <person name="Luecker S."/>
            <person name="Lage O.M."/>
            <person name="Pohl T."/>
            <person name="Merkel B.J."/>
            <person name="Hornburger P."/>
            <person name="Mueller R.-W."/>
            <person name="Bruemmer F."/>
            <person name="Labrenz M."/>
            <person name="Spormann A.M."/>
            <person name="Op den Camp H."/>
            <person name="Overmann J."/>
            <person name="Amann R."/>
            <person name="Jetten M.S.M."/>
            <person name="Mascher T."/>
            <person name="Medema M.H."/>
            <person name="Devos D.P."/>
            <person name="Kaster A.-K."/>
            <person name="Ovreas L."/>
            <person name="Rohde M."/>
            <person name="Galperin M.Y."/>
            <person name="Jogler C."/>
        </authorList>
    </citation>
    <scope>NUCLEOTIDE SEQUENCE [LARGE SCALE GENOMIC DNA]</scope>
    <source>
        <strain evidence="1 2">V202</strain>
    </source>
</reference>
<dbReference type="Proteomes" id="UP000318384">
    <property type="component" value="Chromosome"/>
</dbReference>
<dbReference type="RefSeq" id="WP_145177202.1">
    <property type="nucleotide sequence ID" value="NZ_CP037422.1"/>
</dbReference>
<accession>A0A517WXP4</accession>
<protein>
    <submittedName>
        <fullName evidence="1">Uncharacterized protein</fullName>
    </submittedName>
</protein>
<dbReference type="OrthoDB" id="277854at2"/>
<evidence type="ECO:0000313" key="2">
    <source>
        <dbReference type="Proteomes" id="UP000318384"/>
    </source>
</evidence>
<sequence length="116" mass="13645">MMKTTGRGPALKNTQNDSRFENKTLWVERDEALDQTLIADLSNEQIRQMTHDELVRVILAANLDFLDLGSWYRVYHFERNTLERLAFLARYCCQNQMLRTSPSRKECHACFSSKDQ</sequence>
<gene>
    <name evidence="1" type="ORF">V202x_34200</name>
</gene>
<dbReference type="AlphaFoldDB" id="A0A517WXP4"/>
<dbReference type="EMBL" id="CP037422">
    <property type="protein sequence ID" value="QDU10023.1"/>
    <property type="molecule type" value="Genomic_DNA"/>
</dbReference>
<keyword evidence="2" id="KW-1185">Reference proteome</keyword>
<proteinExistence type="predicted"/>